<dbReference type="Gene3D" id="3.40.50.300">
    <property type="entry name" value="P-loop containing nucleotide triphosphate hydrolases"/>
    <property type="match status" value="1"/>
</dbReference>
<organism evidence="3 4">
    <name type="scientific">Rhodobaculum claviforme</name>
    <dbReference type="NCBI Taxonomy" id="1549854"/>
    <lineage>
        <taxon>Bacteria</taxon>
        <taxon>Pseudomonadati</taxon>
        <taxon>Pseudomonadota</taxon>
        <taxon>Alphaproteobacteria</taxon>
        <taxon>Rhodobacterales</taxon>
        <taxon>Paracoccaceae</taxon>
        <taxon>Rhodobaculum</taxon>
    </lineage>
</organism>
<evidence type="ECO:0000256" key="1">
    <source>
        <dbReference type="SAM" id="MobiDB-lite"/>
    </source>
</evidence>
<name>A0A934TJ86_9RHOB</name>
<evidence type="ECO:0000313" key="3">
    <source>
        <dbReference type="EMBL" id="MBK5927094.1"/>
    </source>
</evidence>
<reference evidence="3" key="1">
    <citation type="submission" date="2017-05" db="EMBL/GenBank/DDBJ databases">
        <authorList>
            <person name="Imhoff J.F."/>
            <person name="Rahn T."/>
            <person name="Kuenzel S."/>
            <person name="Neulinger S.C."/>
        </authorList>
    </citation>
    <scope>NUCLEOTIDE SEQUENCE</scope>
    <source>
        <strain evidence="3">LMG 28126</strain>
    </source>
</reference>
<comment type="caution">
    <text evidence="3">The sequence shown here is derived from an EMBL/GenBank/DDBJ whole genome shotgun (WGS) entry which is preliminary data.</text>
</comment>
<dbReference type="AlphaFoldDB" id="A0A934TJ86"/>
<evidence type="ECO:0000259" key="2">
    <source>
        <dbReference type="Pfam" id="PF08463"/>
    </source>
</evidence>
<dbReference type="GO" id="GO:0005829">
    <property type="term" value="C:cytosol"/>
    <property type="evidence" value="ECO:0007669"/>
    <property type="project" value="TreeGrafter"/>
</dbReference>
<dbReference type="PANTHER" id="PTHR47396:SF1">
    <property type="entry name" value="ATP-DEPENDENT HELICASE IRC3-RELATED"/>
    <property type="match status" value="1"/>
</dbReference>
<dbReference type="InterPro" id="IPR013670">
    <property type="entry name" value="EcoEI_R_C_dom"/>
</dbReference>
<dbReference type="EMBL" id="NHSD01000203">
    <property type="protein sequence ID" value="MBK5927094.1"/>
    <property type="molecule type" value="Genomic_DNA"/>
</dbReference>
<dbReference type="InterPro" id="IPR050742">
    <property type="entry name" value="Helicase_Restrict-Modif_Enz"/>
</dbReference>
<dbReference type="Pfam" id="PF08463">
    <property type="entry name" value="EcoEI_R_C"/>
    <property type="match status" value="1"/>
</dbReference>
<dbReference type="SUPFAM" id="SSF52540">
    <property type="entry name" value="P-loop containing nucleoside triphosphate hydrolases"/>
    <property type="match status" value="1"/>
</dbReference>
<sequence length="360" mass="40746">MAWSDHQREEGVGVALTEHAARVRDYINQVKDNPNPHYCQRVTADDGKLGEQHLREFQDNEKTLPTILTTSHKLSTGVDARNIRNIVLMRPIKSMIEFKQIIGRGTRTFDGKDFFTVYDFVKAYEHFNDPEWDGEPIPPYPPGPSPSTRSPGPEPDPPEPGQEDDPPAGEKVVVKLADGKERQILYIAATTYWSHDGRPMTAQEFMAQLFGDLANLVTSEGELRAIWSEPDRREAFLQRLGELGYVGDRMEEMRRLIDAPNSDIFDVLAYVRFTLAPLARKERAETARANGLGGYEEEMRQFLDYVLQAYEAHGIEELSLGKVRDFLRIRYGGTNDAKAALGPVADIRKAFIAIQGHLFR</sequence>
<accession>A0A934TJ86</accession>
<keyword evidence="4" id="KW-1185">Reference proteome</keyword>
<feature type="region of interest" description="Disordered" evidence="1">
    <location>
        <begin position="131"/>
        <end position="168"/>
    </location>
</feature>
<dbReference type="PANTHER" id="PTHR47396">
    <property type="entry name" value="TYPE I RESTRICTION ENZYME ECOKI R PROTEIN"/>
    <property type="match status" value="1"/>
</dbReference>
<reference evidence="3" key="2">
    <citation type="journal article" date="2020" name="Microorganisms">
        <title>Osmotic Adaptation and Compatible Solute Biosynthesis of Phototrophic Bacteria as Revealed from Genome Analyses.</title>
        <authorList>
            <person name="Imhoff J.F."/>
            <person name="Rahn T."/>
            <person name="Kunzel S."/>
            <person name="Keller A."/>
            <person name="Neulinger S.C."/>
        </authorList>
    </citation>
    <scope>NUCLEOTIDE SEQUENCE</scope>
    <source>
        <strain evidence="3">LMG 28126</strain>
    </source>
</reference>
<dbReference type="GO" id="GO:0006304">
    <property type="term" value="P:DNA modification"/>
    <property type="evidence" value="ECO:0007669"/>
    <property type="project" value="InterPro"/>
</dbReference>
<gene>
    <name evidence="3" type="ORF">CCR87_07030</name>
</gene>
<dbReference type="Proteomes" id="UP000706333">
    <property type="component" value="Unassembled WGS sequence"/>
</dbReference>
<dbReference type="GO" id="GO:0003824">
    <property type="term" value="F:catalytic activity"/>
    <property type="evidence" value="ECO:0007669"/>
    <property type="project" value="InterPro"/>
</dbReference>
<proteinExistence type="predicted"/>
<dbReference type="InterPro" id="IPR027417">
    <property type="entry name" value="P-loop_NTPase"/>
</dbReference>
<feature type="compositionally biased region" description="Pro residues" evidence="1">
    <location>
        <begin position="136"/>
        <end position="145"/>
    </location>
</feature>
<evidence type="ECO:0000313" key="4">
    <source>
        <dbReference type="Proteomes" id="UP000706333"/>
    </source>
</evidence>
<protein>
    <recommendedName>
        <fullName evidence="2">EcoEI R protein C-terminal domain-containing protein</fullName>
    </recommendedName>
</protein>
<dbReference type="GO" id="GO:0003677">
    <property type="term" value="F:DNA binding"/>
    <property type="evidence" value="ECO:0007669"/>
    <property type="project" value="InterPro"/>
</dbReference>
<feature type="domain" description="EcoEI R protein C-terminal" evidence="2">
    <location>
        <begin position="203"/>
        <end position="358"/>
    </location>
</feature>